<proteinExistence type="predicted"/>
<dbReference type="EMBL" id="PP711849">
    <property type="protein sequence ID" value="XBH23730.1"/>
    <property type="molecule type" value="Genomic_DNA"/>
</dbReference>
<reference evidence="1" key="2">
    <citation type="submission" date="2024-02" db="EMBL/GenBank/DDBJ databases">
        <authorList>
            <person name="Hu B."/>
        </authorList>
    </citation>
    <scope>NUCLEOTIDE SEQUENCE</scope>
    <source>
        <strain evidence="1">2A/Kenya/BAT627/2015</strain>
    </source>
</reference>
<sequence>MGTRPVNLILFSVPPGPAFTDRASYTLGPEDAYALLCNDLRMLDDSIVVLTRLSDFIRRYSGFFLLVKWPLRYGLFIGNLDTLRMDGVHRVRFFVQELSSYDWVCLCGVLREVTTEPRRFPDLYVLMTSSGQMFGYMPSTDRLYVLSDDPESFTSYGARNVSEFYETTSDFFSEEEEMFDHEATPDLVAVSQCVTSEDVIRYVYGMTWVSFRNKMDSNVIVLGDRGWTGVEEAVPYGVLDDLDASGYVPIGKMTVCSRFIFIGRHVGDIYILMSGGFLFKMADSTIAFLRSRWGPMRYGKPRCYVLSSEHSEYIPVGSMVRFDCHCEYTLPGDEDLKDWFCGSNSYPATLLGSVLNSEIPCDGK</sequence>
<evidence type="ECO:0000313" key="1">
    <source>
        <dbReference type="EMBL" id="XBH23730.1"/>
    </source>
</evidence>
<protein>
    <submittedName>
        <fullName evidence="1">Protein A20</fullName>
    </submittedName>
</protein>
<accession>A0AAU7E155</accession>
<name>A0AAU7E155_9VIRU</name>
<organism evidence="1">
    <name type="scientific">Hipposideros bat herpesvirus</name>
    <dbReference type="NCBI Taxonomy" id="3141919"/>
    <lineage>
        <taxon>Viruses</taxon>
        <taxon>Duplodnaviria</taxon>
        <taxon>Heunggongvirae</taxon>
        <taxon>Peploviricota</taxon>
        <taxon>Herviviricetes</taxon>
        <taxon>Herpesvirales</taxon>
    </lineage>
</organism>
<reference evidence="1" key="1">
    <citation type="journal article" date="2024" name="Microbiome">
        <title>Substantial viral diversity in bats and rodents from East Africa: insights into evolution, recombination, and cocirculation.</title>
        <authorList>
            <person name="Wang D."/>
            <person name="Yang X."/>
            <person name="Ren Z."/>
            <person name="Hu B."/>
            <person name="Zhao H."/>
            <person name="Yang K."/>
            <person name="Shi P."/>
            <person name="Zhang Z."/>
            <person name="Feng Q."/>
            <person name="Nawenja C.V."/>
            <person name="Obanda V."/>
            <person name="Robert K."/>
            <person name="Nalikka B."/>
            <person name="Waruhiu C.N."/>
            <person name="Ochola G.O."/>
            <person name="Onyuok S.O."/>
            <person name="Ochieng H."/>
            <person name="Li B."/>
            <person name="Zhu Y."/>
            <person name="Si H."/>
            <person name="Yin J."/>
            <person name="Kristiansen K."/>
            <person name="Jin X."/>
            <person name="Xu X."/>
            <person name="Xiao M."/>
            <person name="Agwanda B."/>
            <person name="Ommeh S."/>
            <person name="Li J."/>
            <person name="Shi Z.L."/>
        </authorList>
    </citation>
    <scope>NUCLEOTIDE SEQUENCE</scope>
    <source>
        <strain evidence="1">2A/Kenya/BAT627/2015</strain>
    </source>
</reference>